<gene>
    <name evidence="1" type="ORF">JRQ81_000016</name>
</gene>
<dbReference type="AlphaFoldDB" id="A0A9Q0X583"/>
<dbReference type="EMBL" id="JAPFRF010000217">
    <property type="protein sequence ID" value="KAJ7301611.1"/>
    <property type="molecule type" value="Genomic_DNA"/>
</dbReference>
<organism evidence="1 2">
    <name type="scientific">Phrynocephalus forsythii</name>
    <dbReference type="NCBI Taxonomy" id="171643"/>
    <lineage>
        <taxon>Eukaryota</taxon>
        <taxon>Metazoa</taxon>
        <taxon>Chordata</taxon>
        <taxon>Craniata</taxon>
        <taxon>Vertebrata</taxon>
        <taxon>Euteleostomi</taxon>
        <taxon>Lepidosauria</taxon>
        <taxon>Squamata</taxon>
        <taxon>Bifurcata</taxon>
        <taxon>Unidentata</taxon>
        <taxon>Episquamata</taxon>
        <taxon>Toxicofera</taxon>
        <taxon>Iguania</taxon>
        <taxon>Acrodonta</taxon>
        <taxon>Agamidae</taxon>
        <taxon>Agaminae</taxon>
        <taxon>Phrynocephalus</taxon>
    </lineage>
</organism>
<name>A0A9Q0X583_9SAUR</name>
<evidence type="ECO:0000313" key="2">
    <source>
        <dbReference type="Proteomes" id="UP001142489"/>
    </source>
</evidence>
<dbReference type="Proteomes" id="UP001142489">
    <property type="component" value="Unassembled WGS sequence"/>
</dbReference>
<keyword evidence="2" id="KW-1185">Reference proteome</keyword>
<comment type="caution">
    <text evidence="1">The sequence shown here is derived from an EMBL/GenBank/DDBJ whole genome shotgun (WGS) entry which is preliminary data.</text>
</comment>
<reference evidence="1" key="1">
    <citation type="journal article" date="2023" name="DNA Res.">
        <title>Chromosome-level genome assembly of Phrynocephalus forsythii using third-generation DNA sequencing and Hi-C analysis.</title>
        <authorList>
            <person name="Qi Y."/>
            <person name="Zhao W."/>
            <person name="Zhao Y."/>
            <person name="Niu C."/>
            <person name="Cao S."/>
            <person name="Zhang Y."/>
        </authorList>
    </citation>
    <scope>NUCLEOTIDE SEQUENCE</scope>
    <source>
        <tissue evidence="1">Muscle</tissue>
    </source>
</reference>
<proteinExistence type="predicted"/>
<protein>
    <submittedName>
        <fullName evidence="1">Uncharacterized protein</fullName>
    </submittedName>
</protein>
<evidence type="ECO:0000313" key="1">
    <source>
        <dbReference type="EMBL" id="KAJ7301611.1"/>
    </source>
</evidence>
<accession>A0A9Q0X583</accession>
<sequence length="61" mass="7208">MKAMWRKDGEVSETKTHGMCISPNSDRNYYTWLSVEIDGKEKDLCWFHMEHNCLSESLHMA</sequence>